<dbReference type="OMA" id="RWRALMD"/>
<evidence type="ECO:0000313" key="3">
    <source>
        <dbReference type="Proteomes" id="UP000038009"/>
    </source>
</evidence>
<gene>
    <name evidence="2" type="ORF">ABL78_4630</name>
</gene>
<protein>
    <submittedName>
        <fullName evidence="2">Uncharacterized protein</fullName>
    </submittedName>
</protein>
<sequence>MLRRTLRCVVRRKHGQKAWSPNSTSCGAAPTNGVTAQEALQIAYRPMPPEQTVEYEEDFGPSMIVHREFISSKYRSRMASAISQLAYSDVELSKSRQQLAGIMNRERRGVVVGAAGEEADRVFFHSDVDETTREVKSARFLFNEPRMQFCDRFQTFFRERIERQSQQLNGAKASGRVDAGDENHFYFSLMEACAVLHGCETAEAREAHYRRFLGLNLDALEAEEEALRSRIADAAIVDAQLTSPNEKDSENESDRDALLAATYSDKLLGSRFGASQGADDTSTSTLEVVQHIIDSMPPLFPSSSTPSTAAPAGVVVHTVAYTLEEEEVNTTEGASPQTSVVPAITVAPSASPLLSSENAPTSPTAEISEDVAPLYRAYLAHARGESPVGSYDITTIGSHAAHAERRRWRALMDKIAAEEYHNLTPAELEDAYILNQQLHTVKFFDLKVGDTAREIMQLLQRGSSSSGDRDTPLETSPTHPERRV</sequence>
<organism evidence="2 3">
    <name type="scientific">Leptomonas seymouri</name>
    <dbReference type="NCBI Taxonomy" id="5684"/>
    <lineage>
        <taxon>Eukaryota</taxon>
        <taxon>Discoba</taxon>
        <taxon>Euglenozoa</taxon>
        <taxon>Kinetoplastea</taxon>
        <taxon>Metakinetoplastina</taxon>
        <taxon>Trypanosomatida</taxon>
        <taxon>Trypanosomatidae</taxon>
        <taxon>Leishmaniinae</taxon>
        <taxon>Leptomonas</taxon>
    </lineage>
</organism>
<evidence type="ECO:0000313" key="2">
    <source>
        <dbReference type="EMBL" id="KPI86325.1"/>
    </source>
</evidence>
<evidence type="ECO:0000256" key="1">
    <source>
        <dbReference type="SAM" id="MobiDB-lite"/>
    </source>
</evidence>
<dbReference type="OrthoDB" id="272131at2759"/>
<dbReference type="EMBL" id="LJSK01000137">
    <property type="protein sequence ID" value="KPI86325.1"/>
    <property type="molecule type" value="Genomic_DNA"/>
</dbReference>
<dbReference type="AlphaFoldDB" id="A0A0N1PE13"/>
<name>A0A0N1PE13_LEPSE</name>
<accession>A0A0N1PE13</accession>
<dbReference type="VEuPathDB" id="TriTrypDB:Lsey_0137_0200"/>
<keyword evidence="3" id="KW-1185">Reference proteome</keyword>
<feature type="region of interest" description="Disordered" evidence="1">
    <location>
        <begin position="460"/>
        <end position="484"/>
    </location>
</feature>
<comment type="caution">
    <text evidence="2">The sequence shown here is derived from an EMBL/GenBank/DDBJ whole genome shotgun (WGS) entry which is preliminary data.</text>
</comment>
<proteinExistence type="predicted"/>
<dbReference type="Proteomes" id="UP000038009">
    <property type="component" value="Unassembled WGS sequence"/>
</dbReference>
<reference evidence="2 3" key="1">
    <citation type="journal article" date="2015" name="PLoS Pathog.">
        <title>Leptomonas seymouri: Adaptations to the Dixenous Life Cycle Analyzed by Genome Sequencing, Transcriptome Profiling and Co-infection with Leishmania donovani.</title>
        <authorList>
            <person name="Kraeva N."/>
            <person name="Butenko A."/>
            <person name="Hlavacova J."/>
            <person name="Kostygov A."/>
            <person name="Myskova J."/>
            <person name="Grybchuk D."/>
            <person name="Lestinova T."/>
            <person name="Votypka J."/>
            <person name="Volf P."/>
            <person name="Opperdoes F."/>
            <person name="Flegontov P."/>
            <person name="Lukes J."/>
            <person name="Yurchenko V."/>
        </authorList>
    </citation>
    <scope>NUCLEOTIDE SEQUENCE [LARGE SCALE GENOMIC DNA]</scope>
    <source>
        <strain evidence="2 3">ATCC 30220</strain>
    </source>
</reference>